<evidence type="ECO:0000259" key="2">
    <source>
        <dbReference type="Pfam" id="PF14240"/>
    </source>
</evidence>
<dbReference type="OrthoDB" id="10036907at2759"/>
<reference evidence="3" key="1">
    <citation type="submission" date="2019-06" db="EMBL/GenBank/DDBJ databases">
        <authorList>
            <person name="Zheng W."/>
        </authorList>
    </citation>
    <scope>NUCLEOTIDE SEQUENCE</scope>
    <source>
        <strain evidence="3">QDHG01</strain>
    </source>
</reference>
<feature type="signal peptide" evidence="1">
    <location>
        <begin position="1"/>
        <end position="21"/>
    </location>
</feature>
<evidence type="ECO:0000313" key="3">
    <source>
        <dbReference type="EMBL" id="TNV78362.1"/>
    </source>
</evidence>
<dbReference type="Proteomes" id="UP000785679">
    <property type="component" value="Unassembled WGS sequence"/>
</dbReference>
<gene>
    <name evidence="3" type="ORF">FGO68_gene4684</name>
</gene>
<organism evidence="3 4">
    <name type="scientific">Halteria grandinella</name>
    <dbReference type="NCBI Taxonomy" id="5974"/>
    <lineage>
        <taxon>Eukaryota</taxon>
        <taxon>Sar</taxon>
        <taxon>Alveolata</taxon>
        <taxon>Ciliophora</taxon>
        <taxon>Intramacronucleata</taxon>
        <taxon>Spirotrichea</taxon>
        <taxon>Stichotrichia</taxon>
        <taxon>Sporadotrichida</taxon>
        <taxon>Halteriidae</taxon>
        <taxon>Halteria</taxon>
    </lineage>
</organism>
<proteinExistence type="predicted"/>
<accession>A0A8J8T140</accession>
<dbReference type="Pfam" id="PF14240">
    <property type="entry name" value="YHYH"/>
    <property type="match status" value="1"/>
</dbReference>
<name>A0A8J8T140_HALGN</name>
<dbReference type="InterPro" id="IPR025924">
    <property type="entry name" value="YHYH_dom"/>
</dbReference>
<protein>
    <recommendedName>
        <fullName evidence="2">YHYH domain-containing protein</fullName>
    </recommendedName>
</protein>
<evidence type="ECO:0000313" key="4">
    <source>
        <dbReference type="Proteomes" id="UP000785679"/>
    </source>
</evidence>
<keyword evidence="4" id="KW-1185">Reference proteome</keyword>
<comment type="caution">
    <text evidence="3">The sequence shown here is derived from an EMBL/GenBank/DDBJ whole genome shotgun (WGS) entry which is preliminary data.</text>
</comment>
<evidence type="ECO:0000256" key="1">
    <source>
        <dbReference type="SAM" id="SignalP"/>
    </source>
</evidence>
<dbReference type="AlphaFoldDB" id="A0A8J8T140"/>
<feature type="domain" description="YHYH" evidence="2">
    <location>
        <begin position="165"/>
        <end position="292"/>
    </location>
</feature>
<sequence length="382" mass="40847">MTRASLFTAALMTVGLVAVKATTYPATLAGCLAFAALFDNTCTDLSTAVSFTSVPSETMTCTGDWAYCAGTSSGTTCTWTRQLCVTCRSVSGVPYIRVQSNGLPNRCYYAGAATPSAQQYDFEVKFNWEATSTVVSVSSQTDANTYNCQFSQGSWSKVPSSAGFTNYGTTSTGDAIGFAIDGLSMQPMLTGSNVDDFYAPDSYLTFTYSKNSTINMDHCLAHTNTNGQIHYHAASPCLGTPSIASSTPYTCYSLTSCWGTYLEYSLSYYTASSGLTPIGLAKDGHIIWGPYTADGEAFDACDLDYCSGSTIDGVYGYASTQYHPYLPACYGPATSRGSYQQQCTSNAPYCGSSSLLAQTKQANRPSSFFKNNRMAQRSANRV</sequence>
<dbReference type="PROSITE" id="PS51257">
    <property type="entry name" value="PROKAR_LIPOPROTEIN"/>
    <property type="match status" value="1"/>
</dbReference>
<keyword evidence="1" id="KW-0732">Signal</keyword>
<feature type="chain" id="PRO_5035241633" description="YHYH domain-containing protein" evidence="1">
    <location>
        <begin position="22"/>
        <end position="382"/>
    </location>
</feature>
<dbReference type="EMBL" id="RRYP01010468">
    <property type="protein sequence ID" value="TNV78362.1"/>
    <property type="molecule type" value="Genomic_DNA"/>
</dbReference>